<reference evidence="2" key="1">
    <citation type="journal article" date="2023" name="Science">
        <title>Genome structures resolve the early diversification of teleost fishes.</title>
        <authorList>
            <person name="Parey E."/>
            <person name="Louis A."/>
            <person name="Montfort J."/>
            <person name="Bouchez O."/>
            <person name="Roques C."/>
            <person name="Iampietro C."/>
            <person name="Lluch J."/>
            <person name="Castinel A."/>
            <person name="Donnadieu C."/>
            <person name="Desvignes T."/>
            <person name="Floi Bucao C."/>
            <person name="Jouanno E."/>
            <person name="Wen M."/>
            <person name="Mejri S."/>
            <person name="Dirks R."/>
            <person name="Jansen H."/>
            <person name="Henkel C."/>
            <person name="Chen W.J."/>
            <person name="Zahm M."/>
            <person name="Cabau C."/>
            <person name="Klopp C."/>
            <person name="Thompson A.W."/>
            <person name="Robinson-Rechavi M."/>
            <person name="Braasch I."/>
            <person name="Lecointre G."/>
            <person name="Bobe J."/>
            <person name="Postlethwait J.H."/>
            <person name="Berthelot C."/>
            <person name="Roest Crollius H."/>
            <person name="Guiguen Y."/>
        </authorList>
    </citation>
    <scope>NUCLEOTIDE SEQUENCE</scope>
    <source>
        <strain evidence="2">WJC10195</strain>
    </source>
</reference>
<organism evidence="2 3">
    <name type="scientific">Synaphobranchus kaupii</name>
    <name type="common">Kaup's arrowtooth eel</name>
    <dbReference type="NCBI Taxonomy" id="118154"/>
    <lineage>
        <taxon>Eukaryota</taxon>
        <taxon>Metazoa</taxon>
        <taxon>Chordata</taxon>
        <taxon>Craniata</taxon>
        <taxon>Vertebrata</taxon>
        <taxon>Euteleostomi</taxon>
        <taxon>Actinopterygii</taxon>
        <taxon>Neopterygii</taxon>
        <taxon>Teleostei</taxon>
        <taxon>Anguilliformes</taxon>
        <taxon>Synaphobranchidae</taxon>
        <taxon>Synaphobranchus</taxon>
    </lineage>
</organism>
<feature type="coiled-coil region" evidence="1">
    <location>
        <begin position="56"/>
        <end position="83"/>
    </location>
</feature>
<dbReference type="EMBL" id="JAINUF010000009">
    <property type="protein sequence ID" value="KAJ8349436.1"/>
    <property type="molecule type" value="Genomic_DNA"/>
</dbReference>
<gene>
    <name evidence="2" type="ORF">SKAU_G00245660</name>
</gene>
<keyword evidence="3" id="KW-1185">Reference proteome</keyword>
<comment type="caution">
    <text evidence="2">The sequence shown here is derived from an EMBL/GenBank/DDBJ whole genome shotgun (WGS) entry which is preliminary data.</text>
</comment>
<dbReference type="AlphaFoldDB" id="A0A9Q1F215"/>
<dbReference type="PANTHER" id="PTHR24102:SF28">
    <property type="entry name" value="PHD-TYPE DOMAIN-CONTAINING PROTEIN"/>
    <property type="match status" value="1"/>
</dbReference>
<evidence type="ECO:0000313" key="2">
    <source>
        <dbReference type="EMBL" id="KAJ8349436.1"/>
    </source>
</evidence>
<dbReference type="OrthoDB" id="336088at2759"/>
<sequence>MVFKTTDGGVKAERFGGLSCIQKGSMMELQTLQEALKVEIQVHQKLVTQMKQDPQNAALKKELHELQAKITTLSEKQKKVVEQLRKDLLLKQEQPEHKPPLQCAQPVQLDSKVSALPSAQGPLSHLPQSLITQQKTVTFTSVLTTKTLPLVLKAATPATPTSVVTQRPTVAMVTNISSVRKPTIINADSQNAPIILQTTGKLTNQGAEAVRVVSKNAIIVSST</sequence>
<dbReference type="Proteomes" id="UP001152622">
    <property type="component" value="Chromosome 9"/>
</dbReference>
<evidence type="ECO:0000256" key="1">
    <source>
        <dbReference type="SAM" id="Coils"/>
    </source>
</evidence>
<dbReference type="PANTHER" id="PTHR24102">
    <property type="entry name" value="PHD FINGER PROTEIN"/>
    <property type="match status" value="1"/>
</dbReference>
<proteinExistence type="predicted"/>
<evidence type="ECO:0000313" key="3">
    <source>
        <dbReference type="Proteomes" id="UP001152622"/>
    </source>
</evidence>
<accession>A0A9Q1F215</accession>
<keyword evidence="1" id="KW-0175">Coiled coil</keyword>
<name>A0A9Q1F215_SYNKA</name>
<protein>
    <recommendedName>
        <fullName evidence="4">PHD finger protein 21A</fullName>
    </recommendedName>
</protein>
<evidence type="ECO:0008006" key="4">
    <source>
        <dbReference type="Google" id="ProtNLM"/>
    </source>
</evidence>